<protein>
    <submittedName>
        <fullName evidence="1">Uncharacterized protein</fullName>
    </submittedName>
</protein>
<proteinExistence type="predicted"/>
<evidence type="ECO:0000313" key="2">
    <source>
        <dbReference type="Proteomes" id="UP000293380"/>
    </source>
</evidence>
<accession>A0A4Q9EXU0</accession>
<gene>
    <name evidence="1" type="ORF">EYY89_00135</name>
</gene>
<dbReference type="Proteomes" id="UP000293380">
    <property type="component" value="Unassembled WGS sequence"/>
</dbReference>
<sequence>MPAQIRQEIKLYCFLLWCLCYITNDSYSVRTHITW</sequence>
<dbReference type="EMBL" id="SITD01000005">
    <property type="protein sequence ID" value="TBM33086.1"/>
    <property type="molecule type" value="Genomic_DNA"/>
</dbReference>
<evidence type="ECO:0000313" key="1">
    <source>
        <dbReference type="EMBL" id="TBM33086.1"/>
    </source>
</evidence>
<organism evidence="1 2">
    <name type="scientific">Hafnia paralvei</name>
    <dbReference type="NCBI Taxonomy" id="546367"/>
    <lineage>
        <taxon>Bacteria</taxon>
        <taxon>Pseudomonadati</taxon>
        <taxon>Pseudomonadota</taxon>
        <taxon>Gammaproteobacteria</taxon>
        <taxon>Enterobacterales</taxon>
        <taxon>Hafniaceae</taxon>
        <taxon>Hafnia</taxon>
    </lineage>
</organism>
<comment type="caution">
    <text evidence="1">The sequence shown here is derived from an EMBL/GenBank/DDBJ whole genome shotgun (WGS) entry which is preliminary data.</text>
</comment>
<reference evidence="1 2" key="1">
    <citation type="submission" date="2019-02" db="EMBL/GenBank/DDBJ databases">
        <title>Comparative genomic analysis of the Hafnia genus genomes.</title>
        <authorList>
            <person name="Zhiqiu Y."/>
            <person name="Chao Y."/>
            <person name="Yuhui D."/>
            <person name="Di H."/>
            <person name="Bin L."/>
        </authorList>
    </citation>
    <scope>NUCLEOTIDE SEQUENCE [LARGE SCALE GENOMIC DNA]</scope>
    <source>
        <strain evidence="1 2">PCM_1194</strain>
    </source>
</reference>
<dbReference type="AlphaFoldDB" id="A0A4Q9EXU0"/>
<name>A0A4Q9EXU0_9GAMM</name>